<keyword evidence="2" id="KW-1185">Reference proteome</keyword>
<dbReference type="EMBL" id="MVGC01000463">
    <property type="protein sequence ID" value="RJE18999.1"/>
    <property type="molecule type" value="Genomic_DNA"/>
</dbReference>
<gene>
    <name evidence="1" type="ORF">PHISCL_08661</name>
</gene>
<accession>A0A3A2Z7C2</accession>
<evidence type="ECO:0000313" key="2">
    <source>
        <dbReference type="Proteomes" id="UP000266188"/>
    </source>
</evidence>
<proteinExistence type="predicted"/>
<dbReference type="OrthoDB" id="4480108at2759"/>
<comment type="caution">
    <text evidence="1">The sequence shown here is derived from an EMBL/GenBank/DDBJ whole genome shotgun (WGS) entry which is preliminary data.</text>
</comment>
<dbReference type="Proteomes" id="UP000266188">
    <property type="component" value="Unassembled WGS sequence"/>
</dbReference>
<organism evidence="1 2">
    <name type="scientific">Aspergillus sclerotialis</name>
    <dbReference type="NCBI Taxonomy" id="2070753"/>
    <lineage>
        <taxon>Eukaryota</taxon>
        <taxon>Fungi</taxon>
        <taxon>Dikarya</taxon>
        <taxon>Ascomycota</taxon>
        <taxon>Pezizomycotina</taxon>
        <taxon>Eurotiomycetes</taxon>
        <taxon>Eurotiomycetidae</taxon>
        <taxon>Eurotiales</taxon>
        <taxon>Aspergillaceae</taxon>
        <taxon>Aspergillus</taxon>
        <taxon>Aspergillus subgen. Polypaecilum</taxon>
    </lineage>
</organism>
<sequence length="112" mass="13105">MGGYEWTEEEKAMAVYFTFLGVRYDAIAELLNRRGFTRSEKAVSSIIRSIQKDERIAIRALTRTEADALIDRVARDSKMYGFLLPTDDDQRIVHQGIDIWKEYLEWLDRGNQ</sequence>
<reference evidence="2" key="1">
    <citation type="submission" date="2017-02" db="EMBL/GenBank/DDBJ databases">
        <authorList>
            <person name="Tafer H."/>
            <person name="Lopandic K."/>
        </authorList>
    </citation>
    <scope>NUCLEOTIDE SEQUENCE [LARGE SCALE GENOMIC DNA]</scope>
    <source>
        <strain evidence="2">CBS 366.77</strain>
    </source>
</reference>
<protein>
    <submittedName>
        <fullName evidence="1">Uncharacterized protein</fullName>
    </submittedName>
</protein>
<evidence type="ECO:0000313" key="1">
    <source>
        <dbReference type="EMBL" id="RJE18999.1"/>
    </source>
</evidence>
<name>A0A3A2Z7C2_9EURO</name>
<dbReference type="AlphaFoldDB" id="A0A3A2Z7C2"/>